<reference evidence="1 2" key="1">
    <citation type="journal article" date="2020" name="Cell">
        <title>Large-Scale Comparative Analyses of Tick Genomes Elucidate Their Genetic Diversity and Vector Capacities.</title>
        <authorList>
            <consortium name="Tick Genome and Microbiome Consortium (TIGMIC)"/>
            <person name="Jia N."/>
            <person name="Wang J."/>
            <person name="Shi W."/>
            <person name="Du L."/>
            <person name="Sun Y."/>
            <person name="Zhan W."/>
            <person name="Jiang J.F."/>
            <person name="Wang Q."/>
            <person name="Zhang B."/>
            <person name="Ji P."/>
            <person name="Bell-Sakyi L."/>
            <person name="Cui X.M."/>
            <person name="Yuan T.T."/>
            <person name="Jiang B.G."/>
            <person name="Yang W.F."/>
            <person name="Lam T.T."/>
            <person name="Chang Q.C."/>
            <person name="Ding S.J."/>
            <person name="Wang X.J."/>
            <person name="Zhu J.G."/>
            <person name="Ruan X.D."/>
            <person name="Zhao L."/>
            <person name="Wei J.T."/>
            <person name="Ye R.Z."/>
            <person name="Que T.C."/>
            <person name="Du C.H."/>
            <person name="Zhou Y.H."/>
            <person name="Cheng J.X."/>
            <person name="Dai P.F."/>
            <person name="Guo W.B."/>
            <person name="Han X.H."/>
            <person name="Huang E.J."/>
            <person name="Li L.F."/>
            <person name="Wei W."/>
            <person name="Gao Y.C."/>
            <person name="Liu J.Z."/>
            <person name="Shao H.Z."/>
            <person name="Wang X."/>
            <person name="Wang C.C."/>
            <person name="Yang T.C."/>
            <person name="Huo Q.B."/>
            <person name="Li W."/>
            <person name="Chen H.Y."/>
            <person name="Chen S.E."/>
            <person name="Zhou L.G."/>
            <person name="Ni X.B."/>
            <person name="Tian J.H."/>
            <person name="Sheng Y."/>
            <person name="Liu T."/>
            <person name="Pan Y.S."/>
            <person name="Xia L.Y."/>
            <person name="Li J."/>
            <person name="Zhao F."/>
            <person name="Cao W.C."/>
        </authorList>
    </citation>
    <scope>NUCLEOTIDE SEQUENCE [LARGE SCALE GENOMIC DNA]</scope>
    <source>
        <strain evidence="1">Iper-2018</strain>
    </source>
</reference>
<evidence type="ECO:0000313" key="1">
    <source>
        <dbReference type="EMBL" id="KAG0432357.1"/>
    </source>
</evidence>
<proteinExistence type="predicted"/>
<organism evidence="1 2">
    <name type="scientific">Ixodes persulcatus</name>
    <name type="common">Taiga tick</name>
    <dbReference type="NCBI Taxonomy" id="34615"/>
    <lineage>
        <taxon>Eukaryota</taxon>
        <taxon>Metazoa</taxon>
        <taxon>Ecdysozoa</taxon>
        <taxon>Arthropoda</taxon>
        <taxon>Chelicerata</taxon>
        <taxon>Arachnida</taxon>
        <taxon>Acari</taxon>
        <taxon>Parasitiformes</taxon>
        <taxon>Ixodida</taxon>
        <taxon>Ixodoidea</taxon>
        <taxon>Ixodidae</taxon>
        <taxon>Ixodinae</taxon>
        <taxon>Ixodes</taxon>
    </lineage>
</organism>
<name>A0AC60QE48_IXOPE</name>
<gene>
    <name evidence="1" type="ORF">HPB47_020937</name>
</gene>
<accession>A0AC60QE48</accession>
<comment type="caution">
    <text evidence="1">The sequence shown here is derived from an EMBL/GenBank/DDBJ whole genome shotgun (WGS) entry which is preliminary data.</text>
</comment>
<keyword evidence="2" id="KW-1185">Reference proteome</keyword>
<dbReference type="EMBL" id="JABSTQ010009160">
    <property type="protein sequence ID" value="KAG0432357.1"/>
    <property type="molecule type" value="Genomic_DNA"/>
</dbReference>
<sequence>MPEGIRDRVDHDTSTDRTAERPPQGPRERTPLANGTGRPAAAEGDRERRKRVRGGGKGPGACAGGRQERSRRATHRQLATVPPIPDGWKEQKGQPRKGPKWESNEEPAAGTCA</sequence>
<evidence type="ECO:0000313" key="2">
    <source>
        <dbReference type="Proteomes" id="UP000805193"/>
    </source>
</evidence>
<dbReference type="Proteomes" id="UP000805193">
    <property type="component" value="Unassembled WGS sequence"/>
</dbReference>
<protein>
    <submittedName>
        <fullName evidence="1">Uncharacterized protein</fullName>
    </submittedName>
</protein>